<sequence length="68" mass="7796">PELIECVLICQMEFECPIELASGLQMTFALANHFLHLESICQSENMGNSRIGNWMEKEDKVKKVNQLL</sequence>
<dbReference type="AlphaFoldDB" id="A0AAN5D444"/>
<reference evidence="2" key="1">
    <citation type="submission" date="2022-10" db="EMBL/GenBank/DDBJ databases">
        <title>Genome assembly of Pristionchus species.</title>
        <authorList>
            <person name="Yoshida K."/>
            <person name="Sommer R.J."/>
        </authorList>
    </citation>
    <scope>NUCLEOTIDE SEQUENCE [LARGE SCALE GENOMIC DNA]</scope>
    <source>
        <strain evidence="2">RS5460</strain>
    </source>
</reference>
<dbReference type="EMBL" id="BTRK01000005">
    <property type="protein sequence ID" value="GMR55375.1"/>
    <property type="molecule type" value="Genomic_DNA"/>
</dbReference>
<feature type="non-terminal residue" evidence="1">
    <location>
        <position position="68"/>
    </location>
</feature>
<evidence type="ECO:0000313" key="2">
    <source>
        <dbReference type="Proteomes" id="UP001328107"/>
    </source>
</evidence>
<name>A0AAN5D444_9BILA</name>
<organism evidence="1 2">
    <name type="scientific">Pristionchus mayeri</name>
    <dbReference type="NCBI Taxonomy" id="1317129"/>
    <lineage>
        <taxon>Eukaryota</taxon>
        <taxon>Metazoa</taxon>
        <taxon>Ecdysozoa</taxon>
        <taxon>Nematoda</taxon>
        <taxon>Chromadorea</taxon>
        <taxon>Rhabditida</taxon>
        <taxon>Rhabditina</taxon>
        <taxon>Diplogasteromorpha</taxon>
        <taxon>Diplogasteroidea</taxon>
        <taxon>Neodiplogasteridae</taxon>
        <taxon>Pristionchus</taxon>
    </lineage>
</organism>
<gene>
    <name evidence="1" type="ORF">PMAYCL1PPCAC_25570</name>
</gene>
<dbReference type="Proteomes" id="UP001328107">
    <property type="component" value="Unassembled WGS sequence"/>
</dbReference>
<keyword evidence="2" id="KW-1185">Reference proteome</keyword>
<proteinExistence type="predicted"/>
<feature type="non-terminal residue" evidence="1">
    <location>
        <position position="1"/>
    </location>
</feature>
<comment type="caution">
    <text evidence="1">The sequence shown here is derived from an EMBL/GenBank/DDBJ whole genome shotgun (WGS) entry which is preliminary data.</text>
</comment>
<accession>A0AAN5D444</accession>
<protein>
    <submittedName>
        <fullName evidence="1">Uncharacterized protein</fullName>
    </submittedName>
</protein>
<evidence type="ECO:0000313" key="1">
    <source>
        <dbReference type="EMBL" id="GMR55375.1"/>
    </source>
</evidence>